<reference evidence="7" key="1">
    <citation type="submission" date="2020-01" db="EMBL/GenBank/DDBJ databases">
        <title>Viral genomes from wild and zoo birds in China.</title>
        <authorList>
            <person name="Dai Z."/>
            <person name="Shan L.T."/>
            <person name="Yang X.S."/>
        </authorList>
    </citation>
    <scope>NUCLEOTIDE SEQUENCE</scope>
    <source>
        <strain evidence="7">Zftwig05par5</strain>
    </source>
</reference>
<dbReference type="SUPFAM" id="SSF88645">
    <property type="entry name" value="ssDNA viruses"/>
    <property type="match status" value="1"/>
</dbReference>
<evidence type="ECO:0000256" key="1">
    <source>
        <dbReference type="ARBA" id="ARBA00004328"/>
    </source>
</evidence>
<evidence type="ECO:0000313" key="7">
    <source>
        <dbReference type="EMBL" id="QKE55001.1"/>
    </source>
</evidence>
<keyword evidence="5" id="KW-0946">Virion</keyword>
<dbReference type="GO" id="GO:0005198">
    <property type="term" value="F:structural molecule activity"/>
    <property type="evidence" value="ECO:0007669"/>
    <property type="project" value="InterPro"/>
</dbReference>
<dbReference type="EMBL" id="MT138333">
    <property type="protein sequence ID" value="QKE55001.1"/>
    <property type="molecule type" value="Genomic_DNA"/>
</dbReference>
<keyword evidence="3" id="KW-1140">T=1 icosahedral capsid protein</keyword>
<dbReference type="Gene3D" id="2.170.30.10">
    <property type="entry name" value="Parvovirus coat protein VP1/VP2"/>
    <property type="match status" value="2"/>
</dbReference>
<sequence length="429" mass="48419">MYERIEDATAVTGWIGWKTPWRVLDWNMYAAHFSPQDFQYLINNFSEWKPESMSLQTFNIQGKTVSASGTEEIINNNLTATLMIQHDGSHNFPHTLIPTQAGKWPVFPNDPYRPPQYAYLTGIDINDITKLNSNSPFYILETGDIQQFGTGDSFGTGQYMFDCAHVHNQRAVTRFWDTINPLQDIDWGLTGYVPTKPADRTQYPWEVQTRTWQGSATTAGNQFAMGVNNNVTPLKSTNMNPMVYLGNSKHKFEVTIPLSDQVETATMAPSKEWGKFTLAQGTKQFLDNAGSTGTVVTTADGACNYGDIKEHGAAHYYGPIWAKKPNADIHHPIRSDGAVYMSNPPGQIFARPSPVPTYSAKTFENVYFVCDMTVEMKWSLKRFHTKQWNPLNLYSGTAADQNNGWFLVDEQGEYRPGTSIMSKQLPKLW</sequence>
<comment type="similarity">
    <text evidence="2">Belongs to the parvoviridae capsid protein family.</text>
</comment>
<name>A0A7D3UKB0_9VIRU</name>
<feature type="domain" description="Coat protein VP1/VP2 Parvovirus" evidence="6">
    <location>
        <begin position="15"/>
        <end position="183"/>
    </location>
</feature>
<proteinExistence type="inferred from homology"/>
<keyword evidence="4" id="KW-0167">Capsid protein</keyword>
<dbReference type="InterPro" id="IPR036952">
    <property type="entry name" value="VP1/VP2"/>
</dbReference>
<evidence type="ECO:0000256" key="3">
    <source>
        <dbReference type="ARBA" id="ARBA00022431"/>
    </source>
</evidence>
<evidence type="ECO:0000256" key="5">
    <source>
        <dbReference type="ARBA" id="ARBA00022844"/>
    </source>
</evidence>
<evidence type="ECO:0000256" key="4">
    <source>
        <dbReference type="ARBA" id="ARBA00022561"/>
    </source>
</evidence>
<accession>A0A7D3UKB0</accession>
<dbReference type="InterPro" id="IPR001403">
    <property type="entry name" value="Parvovirus_coat"/>
</dbReference>
<protein>
    <submittedName>
        <fullName evidence="7">Capsid protein</fullName>
    </submittedName>
</protein>
<organism evidence="7">
    <name type="scientific">Parvoviridae sp</name>
    <dbReference type="NCBI Taxonomy" id="1940570"/>
    <lineage>
        <taxon>Viruses</taxon>
        <taxon>Monodnaviria</taxon>
        <taxon>Shotokuvirae</taxon>
        <taxon>Cossaviricota</taxon>
        <taxon>Quintoviricetes</taxon>
        <taxon>Piccovirales</taxon>
        <taxon>Parvoviridae</taxon>
    </lineage>
</organism>
<evidence type="ECO:0000259" key="6">
    <source>
        <dbReference type="Pfam" id="PF00740"/>
    </source>
</evidence>
<comment type="subcellular location">
    <subcellularLocation>
        <location evidence="1">Virion</location>
    </subcellularLocation>
</comment>
<feature type="domain" description="Coat protein VP1/VP2 Parvovirus" evidence="6">
    <location>
        <begin position="305"/>
        <end position="391"/>
    </location>
</feature>
<evidence type="ECO:0000256" key="2">
    <source>
        <dbReference type="ARBA" id="ARBA00005398"/>
    </source>
</evidence>
<dbReference type="GO" id="GO:0039615">
    <property type="term" value="C:T=1 icosahedral viral capsid"/>
    <property type="evidence" value="ECO:0007669"/>
    <property type="project" value="UniProtKB-KW"/>
</dbReference>
<dbReference type="Pfam" id="PF00740">
    <property type="entry name" value="VP1_2"/>
    <property type="match status" value="2"/>
</dbReference>
<dbReference type="InterPro" id="IPR016184">
    <property type="entry name" value="Capsid/spike_ssDNA_virus"/>
</dbReference>